<evidence type="ECO:0000313" key="3">
    <source>
        <dbReference type="EMBL" id="OGM99550.1"/>
    </source>
</evidence>
<dbReference type="InterPro" id="IPR036291">
    <property type="entry name" value="NAD(P)-bd_dom_sf"/>
</dbReference>
<name>A0A1F8EFD3_9BACT</name>
<dbReference type="AlphaFoldDB" id="A0A1F8EFD3"/>
<dbReference type="Proteomes" id="UP000177594">
    <property type="component" value="Unassembled WGS sequence"/>
</dbReference>
<evidence type="ECO:0000259" key="2">
    <source>
        <dbReference type="Pfam" id="PF01370"/>
    </source>
</evidence>
<comment type="similarity">
    <text evidence="1">Belongs to the NAD(P)-dependent epimerase/dehydratase family.</text>
</comment>
<sequence>MFRKVLVTGAGGFIGSNLVQALIKRGDKVHILTRPGSARWRLADTIKHVKIYPVQTFNERSIFNILKKAKLEVVFHLSHYGGNPNQNDEAMVRKVNIDITSALFNACAKIDSIESIIHSGSSSEYGSKNKPMREDMVLEPNTAYGCAKAWSTLYGQYLAREKNIPITTLRLFSVFGYWEHLPRFMPSVILAGLRGHPPQVSDPKIVRDFIFIDDVIRALIMASEKKPVGEIINIGYGKQMELGKAVDIILKNLKSKMGVKWGIGGRSFDKTNAIWQADISKAKKILGWKPKFTQEEGIIKTIKWFNDNQKLYEKVKSQTTR</sequence>
<evidence type="ECO:0000313" key="4">
    <source>
        <dbReference type="Proteomes" id="UP000177594"/>
    </source>
</evidence>
<evidence type="ECO:0000256" key="1">
    <source>
        <dbReference type="ARBA" id="ARBA00007637"/>
    </source>
</evidence>
<feature type="domain" description="NAD-dependent epimerase/dehydratase" evidence="2">
    <location>
        <begin position="5"/>
        <end position="235"/>
    </location>
</feature>
<dbReference type="PANTHER" id="PTHR43000">
    <property type="entry name" value="DTDP-D-GLUCOSE 4,6-DEHYDRATASE-RELATED"/>
    <property type="match status" value="1"/>
</dbReference>
<dbReference type="EMBL" id="MGIZ01000016">
    <property type="protein sequence ID" value="OGM99550.1"/>
    <property type="molecule type" value="Genomic_DNA"/>
</dbReference>
<reference evidence="3 4" key="1">
    <citation type="journal article" date="2016" name="Nat. Commun.">
        <title>Thousands of microbial genomes shed light on interconnected biogeochemical processes in an aquifer system.</title>
        <authorList>
            <person name="Anantharaman K."/>
            <person name="Brown C.T."/>
            <person name="Hug L.A."/>
            <person name="Sharon I."/>
            <person name="Castelle C.J."/>
            <person name="Probst A.J."/>
            <person name="Thomas B.C."/>
            <person name="Singh A."/>
            <person name="Wilkins M.J."/>
            <person name="Karaoz U."/>
            <person name="Brodie E.L."/>
            <person name="Williams K.H."/>
            <person name="Hubbard S.S."/>
            <person name="Banfield J.F."/>
        </authorList>
    </citation>
    <scope>NUCLEOTIDE SEQUENCE [LARGE SCALE GENOMIC DNA]</scope>
</reference>
<gene>
    <name evidence="3" type="ORF">A2817_01180</name>
</gene>
<dbReference type="Pfam" id="PF01370">
    <property type="entry name" value="Epimerase"/>
    <property type="match status" value="1"/>
</dbReference>
<organism evidence="3 4">
    <name type="scientific">Candidatus Yanofskybacteria bacterium RIFCSPHIGHO2_01_FULL_39_8b</name>
    <dbReference type="NCBI Taxonomy" id="1802659"/>
    <lineage>
        <taxon>Bacteria</taxon>
        <taxon>Candidatus Yanofskyibacteriota</taxon>
    </lineage>
</organism>
<dbReference type="Gene3D" id="3.40.50.720">
    <property type="entry name" value="NAD(P)-binding Rossmann-like Domain"/>
    <property type="match status" value="1"/>
</dbReference>
<accession>A0A1F8EFD3</accession>
<dbReference type="SUPFAM" id="SSF51735">
    <property type="entry name" value="NAD(P)-binding Rossmann-fold domains"/>
    <property type="match status" value="1"/>
</dbReference>
<protein>
    <recommendedName>
        <fullName evidence="2">NAD-dependent epimerase/dehydratase domain-containing protein</fullName>
    </recommendedName>
</protein>
<comment type="caution">
    <text evidence="3">The sequence shown here is derived from an EMBL/GenBank/DDBJ whole genome shotgun (WGS) entry which is preliminary data.</text>
</comment>
<proteinExistence type="inferred from homology"/>
<dbReference type="InterPro" id="IPR001509">
    <property type="entry name" value="Epimerase_deHydtase"/>
</dbReference>